<evidence type="ECO:0000259" key="3">
    <source>
        <dbReference type="Pfam" id="PF16043"/>
    </source>
</evidence>
<feature type="region of interest" description="Disordered" evidence="2">
    <location>
        <begin position="846"/>
        <end position="891"/>
    </location>
</feature>
<dbReference type="Pfam" id="PF16043">
    <property type="entry name" value="DUF4795"/>
    <property type="match status" value="1"/>
</dbReference>
<organism evidence="4 5">
    <name type="scientific">Melipona bicolor</name>
    <dbReference type="NCBI Taxonomy" id="60889"/>
    <lineage>
        <taxon>Eukaryota</taxon>
        <taxon>Metazoa</taxon>
        <taxon>Ecdysozoa</taxon>
        <taxon>Arthropoda</taxon>
        <taxon>Hexapoda</taxon>
        <taxon>Insecta</taxon>
        <taxon>Pterygota</taxon>
        <taxon>Neoptera</taxon>
        <taxon>Endopterygota</taxon>
        <taxon>Hymenoptera</taxon>
        <taxon>Apocrita</taxon>
        <taxon>Aculeata</taxon>
        <taxon>Apoidea</taxon>
        <taxon>Anthophila</taxon>
        <taxon>Apidae</taxon>
        <taxon>Melipona</taxon>
    </lineage>
</organism>
<proteinExistence type="predicted"/>
<keyword evidence="5" id="KW-1185">Reference proteome</keyword>
<sequence length="938" mass="106320">MSAKTAKAPSNAPSPAAEEIASLQVSLPQMLDLALGTPEVGAVNLNILHNFLHILLHRINLGSTKVEYRGDDANRIKTMVSSLRTGPSLYLQEYSIIDDSGKVKHRVRTDAIGVEMDVLVDESEEARTADMKPSSLPVTELEKFEKKHEDIKKTKGVRKQIGPWTEDECETVIFVEPVVDGATPTALSFKRLEQNVKELQQRFQALEDLATTPELLERLKGKITDPLTDVWQIINITKRLDASEQGIDKLTKMMQDVIKGDVTLATVDTLKIEERLESLENALNNLDRVVKNLQLISGAEEDADAEAGEKDEAQGEHEGEQPITKRISLGELLGGIDIKEMHKDVATLQTEVSQMKDQLTDLNEKIAKTETEVKKMMEAKEQTAKTEKQPIEEARKDTEVEYRKEIETGEGVKETEKKAAPEKETEKKAAPEKETEKTATPEKETEKTATPEKETEKKAAPEKETEKTATPEETLVKLPETLEKRIDSEELESIRERITKLEKDVSFLFEKVDSAPIAGVTGADIDDLISRINDIQAEMEKLSQTTDRLIDDRESREMHLNALLEQVELLKTIKADREDLEEALADKADAHAIHRKVSYDQFDAACDDLAHGLEDAIYKLGQQEEIWQQALNEVQKEIEGKVDKIEISPLKDFVHHRLKSLQDKLKKVAEARQEIEAAGTKKLLSRDVQCISCDKDVVMRMDPTHKFKAETLPCTTSMKPYLTYELDQVRKQHRRLPHSRNMIQFEAAMQEEAKKQKSARDTLVKTPRYMWQGDHLCNRYCGGSHTITTPQQRVMRMGHFLTQWGPEIIQLTEGVIKGTDGKMYKSRRIPNKIDVCGPAYCNERGDEPRSLDRQSMGQNFAQSTVSRKTDKQFSTNSKKRSSRRQPRDISKEVIEELAETPRTEMDDQEFLGTVSIDTDEHGDHIVRFIEEEEMGEQD</sequence>
<dbReference type="InterPro" id="IPR032013">
    <property type="entry name" value="DUF4795"/>
</dbReference>
<evidence type="ECO:0000256" key="1">
    <source>
        <dbReference type="SAM" id="Coils"/>
    </source>
</evidence>
<feature type="compositionally biased region" description="Basic and acidic residues" evidence="2">
    <location>
        <begin position="378"/>
        <end position="470"/>
    </location>
</feature>
<feature type="region of interest" description="Disordered" evidence="2">
    <location>
        <begin position="301"/>
        <end position="323"/>
    </location>
</feature>
<protein>
    <recommendedName>
        <fullName evidence="3">DUF4795 domain-containing protein</fullName>
    </recommendedName>
</protein>
<gene>
    <name evidence="4" type="ORF">K0M31_013003</name>
</gene>
<dbReference type="PANTHER" id="PTHR47080">
    <property type="entry name" value="CHROMOSOME 16 OPEN READING FRAME 96"/>
    <property type="match status" value="1"/>
</dbReference>
<feature type="compositionally biased region" description="Basic and acidic residues" evidence="2">
    <location>
        <begin position="307"/>
        <end position="320"/>
    </location>
</feature>
<dbReference type="EMBL" id="JAHYIQ010000034">
    <property type="protein sequence ID" value="KAK1119930.1"/>
    <property type="molecule type" value="Genomic_DNA"/>
</dbReference>
<evidence type="ECO:0000313" key="5">
    <source>
        <dbReference type="Proteomes" id="UP001177670"/>
    </source>
</evidence>
<accession>A0AA40FIY8</accession>
<dbReference type="Proteomes" id="UP001177670">
    <property type="component" value="Unassembled WGS sequence"/>
</dbReference>
<feature type="compositionally biased region" description="Polar residues" evidence="2">
    <location>
        <begin position="853"/>
        <end position="876"/>
    </location>
</feature>
<evidence type="ECO:0000313" key="4">
    <source>
        <dbReference type="EMBL" id="KAK1119930.1"/>
    </source>
</evidence>
<evidence type="ECO:0000256" key="2">
    <source>
        <dbReference type="SAM" id="MobiDB-lite"/>
    </source>
</evidence>
<comment type="caution">
    <text evidence="4">The sequence shown here is derived from an EMBL/GenBank/DDBJ whole genome shotgun (WGS) entry which is preliminary data.</text>
</comment>
<feature type="region of interest" description="Disordered" evidence="2">
    <location>
        <begin position="378"/>
        <end position="477"/>
    </location>
</feature>
<dbReference type="AlphaFoldDB" id="A0AA40FIY8"/>
<dbReference type="PANTHER" id="PTHR47080:SF1">
    <property type="entry name" value="CHROMOSOME 16 OPEN READING FRAME 96"/>
    <property type="match status" value="1"/>
</dbReference>
<keyword evidence="1" id="KW-0175">Coiled coil</keyword>
<feature type="coiled-coil region" evidence="1">
    <location>
        <begin position="484"/>
        <end position="590"/>
    </location>
</feature>
<name>A0AA40FIY8_9HYME</name>
<reference evidence="4" key="1">
    <citation type="submission" date="2021-10" db="EMBL/GenBank/DDBJ databases">
        <title>Melipona bicolor Genome sequencing and assembly.</title>
        <authorList>
            <person name="Araujo N.S."/>
            <person name="Arias M.C."/>
        </authorList>
    </citation>
    <scope>NUCLEOTIDE SEQUENCE</scope>
    <source>
        <strain evidence="4">USP_2M_L1-L4_2017</strain>
        <tissue evidence="4">Whole body</tissue>
    </source>
</reference>
<feature type="domain" description="DUF4795" evidence="3">
    <location>
        <begin position="522"/>
        <end position="721"/>
    </location>
</feature>